<reference evidence="1" key="1">
    <citation type="journal article" date="2015" name="Nature">
        <title>Complex archaea that bridge the gap between prokaryotes and eukaryotes.</title>
        <authorList>
            <person name="Spang A."/>
            <person name="Saw J.H."/>
            <person name="Jorgensen S.L."/>
            <person name="Zaremba-Niedzwiedzka K."/>
            <person name="Martijn J."/>
            <person name="Lind A.E."/>
            <person name="van Eijk R."/>
            <person name="Schleper C."/>
            <person name="Guy L."/>
            <person name="Ettema T.J."/>
        </authorList>
    </citation>
    <scope>NUCLEOTIDE SEQUENCE</scope>
</reference>
<protein>
    <submittedName>
        <fullName evidence="1">Uncharacterized protein</fullName>
    </submittedName>
</protein>
<dbReference type="AlphaFoldDB" id="A0A0F9HTA6"/>
<dbReference type="EMBL" id="LAZR01014233">
    <property type="protein sequence ID" value="KKM18387.1"/>
    <property type="molecule type" value="Genomic_DNA"/>
</dbReference>
<evidence type="ECO:0000313" key="1">
    <source>
        <dbReference type="EMBL" id="KKM18387.1"/>
    </source>
</evidence>
<organism evidence="1">
    <name type="scientific">marine sediment metagenome</name>
    <dbReference type="NCBI Taxonomy" id="412755"/>
    <lineage>
        <taxon>unclassified sequences</taxon>
        <taxon>metagenomes</taxon>
        <taxon>ecological metagenomes</taxon>
    </lineage>
</organism>
<comment type="caution">
    <text evidence="1">The sequence shown here is derived from an EMBL/GenBank/DDBJ whole genome shotgun (WGS) entry which is preliminary data.</text>
</comment>
<sequence length="81" mass="9484">MNGEHLDTIKLYFLLAAMAKVAGIDPEKFGYENARFIGNIEEHNVFMKKMTEGHLKYLEETNAPEAKMQRDTFEKLKKKYK</sequence>
<proteinExistence type="predicted"/>
<accession>A0A0F9HTA6</accession>
<gene>
    <name evidence="1" type="ORF">LCGC14_1666150</name>
</gene>
<name>A0A0F9HTA6_9ZZZZ</name>